<accession>A0ACD3A6X2</accession>
<keyword evidence="2" id="KW-1185">Reference proteome</keyword>
<proteinExistence type="predicted"/>
<gene>
    <name evidence="1" type="ORF">BDN72DRAFT_435300</name>
</gene>
<reference evidence="1 2" key="1">
    <citation type="journal article" date="2019" name="Nat. Ecol. Evol.">
        <title>Megaphylogeny resolves global patterns of mushroom evolution.</title>
        <authorList>
            <person name="Varga T."/>
            <person name="Krizsan K."/>
            <person name="Foldi C."/>
            <person name="Dima B."/>
            <person name="Sanchez-Garcia M."/>
            <person name="Sanchez-Ramirez S."/>
            <person name="Szollosi G.J."/>
            <person name="Szarkandi J.G."/>
            <person name="Papp V."/>
            <person name="Albert L."/>
            <person name="Andreopoulos W."/>
            <person name="Angelini C."/>
            <person name="Antonin V."/>
            <person name="Barry K.W."/>
            <person name="Bougher N.L."/>
            <person name="Buchanan P."/>
            <person name="Buyck B."/>
            <person name="Bense V."/>
            <person name="Catcheside P."/>
            <person name="Chovatia M."/>
            <person name="Cooper J."/>
            <person name="Damon W."/>
            <person name="Desjardin D."/>
            <person name="Finy P."/>
            <person name="Geml J."/>
            <person name="Haridas S."/>
            <person name="Hughes K."/>
            <person name="Justo A."/>
            <person name="Karasinski D."/>
            <person name="Kautmanova I."/>
            <person name="Kiss B."/>
            <person name="Kocsube S."/>
            <person name="Kotiranta H."/>
            <person name="LaButti K.M."/>
            <person name="Lechner B.E."/>
            <person name="Liimatainen K."/>
            <person name="Lipzen A."/>
            <person name="Lukacs Z."/>
            <person name="Mihaltcheva S."/>
            <person name="Morgado L.N."/>
            <person name="Niskanen T."/>
            <person name="Noordeloos M.E."/>
            <person name="Ohm R.A."/>
            <person name="Ortiz-Santana B."/>
            <person name="Ovrebo C."/>
            <person name="Racz N."/>
            <person name="Riley R."/>
            <person name="Savchenko A."/>
            <person name="Shiryaev A."/>
            <person name="Soop K."/>
            <person name="Spirin V."/>
            <person name="Szebenyi C."/>
            <person name="Tomsovsky M."/>
            <person name="Tulloss R.E."/>
            <person name="Uehling J."/>
            <person name="Grigoriev I.V."/>
            <person name="Vagvolgyi C."/>
            <person name="Papp T."/>
            <person name="Martin F.M."/>
            <person name="Miettinen O."/>
            <person name="Hibbett D.S."/>
            <person name="Nagy L.G."/>
        </authorList>
    </citation>
    <scope>NUCLEOTIDE SEQUENCE [LARGE SCALE GENOMIC DNA]</scope>
    <source>
        <strain evidence="1 2">NL-1719</strain>
    </source>
</reference>
<evidence type="ECO:0000313" key="1">
    <source>
        <dbReference type="EMBL" id="TFK61628.1"/>
    </source>
</evidence>
<organism evidence="1 2">
    <name type="scientific">Pluteus cervinus</name>
    <dbReference type="NCBI Taxonomy" id="181527"/>
    <lineage>
        <taxon>Eukaryota</taxon>
        <taxon>Fungi</taxon>
        <taxon>Dikarya</taxon>
        <taxon>Basidiomycota</taxon>
        <taxon>Agaricomycotina</taxon>
        <taxon>Agaricomycetes</taxon>
        <taxon>Agaricomycetidae</taxon>
        <taxon>Agaricales</taxon>
        <taxon>Pluteineae</taxon>
        <taxon>Pluteaceae</taxon>
        <taxon>Pluteus</taxon>
    </lineage>
</organism>
<dbReference type="Proteomes" id="UP000308600">
    <property type="component" value="Unassembled WGS sequence"/>
</dbReference>
<name>A0ACD3A6X2_9AGAR</name>
<protein>
    <submittedName>
        <fullName evidence="1">Uncharacterized protein</fullName>
    </submittedName>
</protein>
<sequence length="86" mass="9731">MPSHSVQDPPFPKSKSQIPNPQSKSQVKLTTIRVHTHNTYYTTSRSQTRFYSTYPGVSQSTLPNTHDSNFRLTAKTRNSRSLSSCT</sequence>
<evidence type="ECO:0000313" key="2">
    <source>
        <dbReference type="Proteomes" id="UP000308600"/>
    </source>
</evidence>
<dbReference type="EMBL" id="ML208642">
    <property type="protein sequence ID" value="TFK61628.1"/>
    <property type="molecule type" value="Genomic_DNA"/>
</dbReference>